<evidence type="ECO:0000259" key="2">
    <source>
        <dbReference type="Pfam" id="PF00561"/>
    </source>
</evidence>
<dbReference type="PANTHER" id="PTHR43798">
    <property type="entry name" value="MONOACYLGLYCEROL LIPASE"/>
    <property type="match status" value="1"/>
</dbReference>
<dbReference type="AlphaFoldDB" id="A0A6G4XQZ7"/>
<dbReference type="InterPro" id="IPR050266">
    <property type="entry name" value="AB_hydrolase_sf"/>
</dbReference>
<reference evidence="3 4" key="1">
    <citation type="submission" date="2020-02" db="EMBL/GenBank/DDBJ databases">
        <title>Whole-genome analyses of novel actinobacteria.</title>
        <authorList>
            <person name="Sahin N."/>
            <person name="Tokatli A."/>
        </authorList>
    </citation>
    <scope>NUCLEOTIDE SEQUENCE [LARGE SCALE GENOMIC DNA]</scope>
    <source>
        <strain evidence="3 4">YC504</strain>
    </source>
</reference>
<dbReference type="InterPro" id="IPR000073">
    <property type="entry name" value="AB_hydrolase_1"/>
</dbReference>
<name>A0A6G4XQZ7_9ACTN</name>
<feature type="domain" description="AB hydrolase-1" evidence="2">
    <location>
        <begin position="21"/>
        <end position="120"/>
    </location>
</feature>
<dbReference type="Gene3D" id="3.40.50.1820">
    <property type="entry name" value="alpha/beta hydrolase"/>
    <property type="match status" value="1"/>
</dbReference>
<evidence type="ECO:0000256" key="1">
    <source>
        <dbReference type="SAM" id="MobiDB-lite"/>
    </source>
</evidence>
<protein>
    <submittedName>
        <fullName evidence="3">Alpha/beta hydrolase</fullName>
    </submittedName>
</protein>
<dbReference type="Proteomes" id="UP000481109">
    <property type="component" value="Unassembled WGS sequence"/>
</dbReference>
<keyword evidence="4" id="KW-1185">Reference proteome</keyword>
<feature type="region of interest" description="Disordered" evidence="1">
    <location>
        <begin position="278"/>
        <end position="302"/>
    </location>
</feature>
<sequence>MPRIELSAGTVSYEDTGGDGPVLVFVHGVLMDHTVWRKVVPALRDDYRCVTPTLPLGSHRTPMRPDADLSLRGLALLVGEFLDRLDLREVTLVLNDWGGAQLLLSLGRAERIARLVLASCEAFDNYPPGKPGRSLVRAASVPGGLAFLMQLLRLGPVRRAPGGWGAMSERPVPDAVMDEWFRPARTDRGVRRDLAKYLVSTPPKEQLLAWSEQMRTFDGPVLIAWAAGDRLMPREHGPRLAGLFARSTLAGIEDSRTLIPEDRPDELVRLLREFLGEQGGSPATVRTGKREEGSGYPRNASS</sequence>
<comment type="caution">
    <text evidence="3">The sequence shown here is derived from an EMBL/GenBank/DDBJ whole genome shotgun (WGS) entry which is preliminary data.</text>
</comment>
<dbReference type="InterPro" id="IPR029058">
    <property type="entry name" value="AB_hydrolase_fold"/>
</dbReference>
<dbReference type="EMBL" id="JAAKZW010000184">
    <property type="protein sequence ID" value="NGO79985.1"/>
    <property type="molecule type" value="Genomic_DNA"/>
</dbReference>
<keyword evidence="3" id="KW-0378">Hydrolase</keyword>
<dbReference type="GO" id="GO:0016787">
    <property type="term" value="F:hydrolase activity"/>
    <property type="evidence" value="ECO:0007669"/>
    <property type="project" value="UniProtKB-KW"/>
</dbReference>
<dbReference type="Pfam" id="PF00561">
    <property type="entry name" value="Abhydrolase_1"/>
    <property type="match status" value="1"/>
</dbReference>
<organism evidence="3 4">
    <name type="scientific">Streptomyces mesophilus</name>
    <dbReference type="NCBI Taxonomy" id="1775132"/>
    <lineage>
        <taxon>Bacteria</taxon>
        <taxon>Bacillati</taxon>
        <taxon>Actinomycetota</taxon>
        <taxon>Actinomycetes</taxon>
        <taxon>Kitasatosporales</taxon>
        <taxon>Streptomycetaceae</taxon>
        <taxon>Streptomyces</taxon>
    </lineage>
</organism>
<proteinExistence type="predicted"/>
<dbReference type="SUPFAM" id="SSF53474">
    <property type="entry name" value="alpha/beta-Hydrolases"/>
    <property type="match status" value="1"/>
</dbReference>
<accession>A0A6G4XQZ7</accession>
<evidence type="ECO:0000313" key="4">
    <source>
        <dbReference type="Proteomes" id="UP000481109"/>
    </source>
</evidence>
<dbReference type="RefSeq" id="WP_165335416.1">
    <property type="nucleotide sequence ID" value="NZ_JAAKZW010000184.1"/>
</dbReference>
<gene>
    <name evidence="3" type="ORF">G6045_30645</name>
</gene>
<evidence type="ECO:0000313" key="3">
    <source>
        <dbReference type="EMBL" id="NGO79985.1"/>
    </source>
</evidence>